<comment type="caution">
    <text evidence="10">The sequence shown here is derived from an EMBL/GenBank/DDBJ whole genome shotgun (WGS) entry which is preliminary data.</text>
</comment>
<evidence type="ECO:0000313" key="10">
    <source>
        <dbReference type="EMBL" id="RCG31399.1"/>
    </source>
</evidence>
<evidence type="ECO:0000256" key="2">
    <source>
        <dbReference type="ARBA" id="ARBA00023012"/>
    </source>
</evidence>
<dbReference type="GO" id="GO:0000976">
    <property type="term" value="F:transcription cis-regulatory region binding"/>
    <property type="evidence" value="ECO:0007669"/>
    <property type="project" value="TreeGrafter"/>
</dbReference>
<dbReference type="Gene3D" id="6.10.250.690">
    <property type="match status" value="1"/>
</dbReference>
<accession>A0A367FNB6</accession>
<keyword evidence="5" id="KW-0804">Transcription</keyword>
<dbReference type="Proteomes" id="UP000253094">
    <property type="component" value="Unassembled WGS sequence"/>
</dbReference>
<protein>
    <submittedName>
        <fullName evidence="10">DNA-binding response regulator</fullName>
    </submittedName>
</protein>
<evidence type="ECO:0000313" key="11">
    <source>
        <dbReference type="Proteomes" id="UP000253094"/>
    </source>
</evidence>
<dbReference type="Pfam" id="PF00072">
    <property type="entry name" value="Response_reg"/>
    <property type="match status" value="1"/>
</dbReference>
<keyword evidence="2" id="KW-0902">Two-component regulatory system</keyword>
<evidence type="ECO:0000259" key="8">
    <source>
        <dbReference type="PROSITE" id="PS50110"/>
    </source>
</evidence>
<reference evidence="10 11" key="1">
    <citation type="submission" date="2018-06" db="EMBL/GenBank/DDBJ databases">
        <title>Sphaerisporangium craniellae sp. nov., isolated from a marine sponge in the South China Sea.</title>
        <authorList>
            <person name="Li L."/>
        </authorList>
    </citation>
    <scope>NUCLEOTIDE SEQUENCE [LARGE SCALE GENOMIC DNA]</scope>
    <source>
        <strain evidence="10 11">CCTCC AA 208026</strain>
    </source>
</reference>
<dbReference type="Pfam" id="PF00486">
    <property type="entry name" value="Trans_reg_C"/>
    <property type="match status" value="1"/>
</dbReference>
<name>A0A367FNB6_9ACTN</name>
<dbReference type="InterPro" id="IPR001789">
    <property type="entry name" value="Sig_transdc_resp-reg_receiver"/>
</dbReference>
<evidence type="ECO:0000256" key="6">
    <source>
        <dbReference type="PROSITE-ProRule" id="PRU00169"/>
    </source>
</evidence>
<evidence type="ECO:0000256" key="1">
    <source>
        <dbReference type="ARBA" id="ARBA00022553"/>
    </source>
</evidence>
<keyword evidence="11" id="KW-1185">Reference proteome</keyword>
<evidence type="ECO:0000256" key="7">
    <source>
        <dbReference type="PROSITE-ProRule" id="PRU01091"/>
    </source>
</evidence>
<dbReference type="SMART" id="SM00448">
    <property type="entry name" value="REC"/>
    <property type="match status" value="1"/>
</dbReference>
<proteinExistence type="predicted"/>
<keyword evidence="3" id="KW-0805">Transcription regulation</keyword>
<keyword evidence="4 7" id="KW-0238">DNA-binding</keyword>
<dbReference type="GO" id="GO:0006355">
    <property type="term" value="P:regulation of DNA-templated transcription"/>
    <property type="evidence" value="ECO:0007669"/>
    <property type="project" value="InterPro"/>
</dbReference>
<dbReference type="InterPro" id="IPR011006">
    <property type="entry name" value="CheY-like_superfamily"/>
</dbReference>
<dbReference type="InterPro" id="IPR039420">
    <property type="entry name" value="WalR-like"/>
</dbReference>
<dbReference type="FunFam" id="3.40.50.2300:FF:000001">
    <property type="entry name" value="DNA-binding response regulator PhoB"/>
    <property type="match status" value="1"/>
</dbReference>
<organism evidence="10 11">
    <name type="scientific">Sphaerisporangium album</name>
    <dbReference type="NCBI Taxonomy" id="509200"/>
    <lineage>
        <taxon>Bacteria</taxon>
        <taxon>Bacillati</taxon>
        <taxon>Actinomycetota</taxon>
        <taxon>Actinomycetes</taxon>
        <taxon>Streptosporangiales</taxon>
        <taxon>Streptosporangiaceae</taxon>
        <taxon>Sphaerisporangium</taxon>
    </lineage>
</organism>
<dbReference type="CDD" id="cd00383">
    <property type="entry name" value="trans_reg_C"/>
    <property type="match status" value="1"/>
</dbReference>
<sequence length="236" mass="25715">MKVLVVEDEPDMAESLRWGLEAEGYVVDVADNGEDGLWKAGETGHDVIILDVMLPGLDGFQVCGRLRAQGVWTPILMLTAMDDDLDLAEGLDAGADDYLPKPFSYTVLLARLRALTRRGLGERPAVIAAGGLTLDPARRKVWRDGAELDLSSREVAVLEYLMRRQGRVVSKTELLDHCWDSAYDGGPAVVEVHIHRLRRKIDPPDGAPTIVTLRGQGYLIEAGPGEADAREAGHAP</sequence>
<dbReference type="PROSITE" id="PS50110">
    <property type="entry name" value="RESPONSE_REGULATORY"/>
    <property type="match status" value="1"/>
</dbReference>
<dbReference type="Gene3D" id="1.10.10.10">
    <property type="entry name" value="Winged helix-like DNA-binding domain superfamily/Winged helix DNA-binding domain"/>
    <property type="match status" value="1"/>
</dbReference>
<evidence type="ECO:0000259" key="9">
    <source>
        <dbReference type="PROSITE" id="PS51755"/>
    </source>
</evidence>
<dbReference type="Gene3D" id="3.40.50.2300">
    <property type="match status" value="1"/>
</dbReference>
<evidence type="ECO:0000256" key="3">
    <source>
        <dbReference type="ARBA" id="ARBA00023015"/>
    </source>
</evidence>
<dbReference type="GO" id="GO:0005829">
    <property type="term" value="C:cytosol"/>
    <property type="evidence" value="ECO:0007669"/>
    <property type="project" value="TreeGrafter"/>
</dbReference>
<feature type="DNA-binding region" description="OmpR/PhoB-type" evidence="7">
    <location>
        <begin position="124"/>
        <end position="222"/>
    </location>
</feature>
<evidence type="ECO:0000256" key="5">
    <source>
        <dbReference type="ARBA" id="ARBA00023163"/>
    </source>
</evidence>
<keyword evidence="1 6" id="KW-0597">Phosphoprotein</keyword>
<dbReference type="InterPro" id="IPR036388">
    <property type="entry name" value="WH-like_DNA-bd_sf"/>
</dbReference>
<feature type="domain" description="OmpR/PhoB-type" evidence="9">
    <location>
        <begin position="124"/>
        <end position="222"/>
    </location>
</feature>
<evidence type="ECO:0000256" key="4">
    <source>
        <dbReference type="ARBA" id="ARBA00023125"/>
    </source>
</evidence>
<dbReference type="AlphaFoldDB" id="A0A367FNB6"/>
<dbReference type="CDD" id="cd19935">
    <property type="entry name" value="REC_OmpR_CusR-like"/>
    <property type="match status" value="1"/>
</dbReference>
<feature type="modified residue" description="4-aspartylphosphate" evidence="6">
    <location>
        <position position="51"/>
    </location>
</feature>
<dbReference type="RefSeq" id="WP_114028777.1">
    <property type="nucleotide sequence ID" value="NZ_QOIL01000005.1"/>
</dbReference>
<dbReference type="SUPFAM" id="SSF52172">
    <property type="entry name" value="CheY-like"/>
    <property type="match status" value="1"/>
</dbReference>
<dbReference type="SMART" id="SM00862">
    <property type="entry name" value="Trans_reg_C"/>
    <property type="match status" value="1"/>
</dbReference>
<dbReference type="PROSITE" id="PS51755">
    <property type="entry name" value="OMPR_PHOB"/>
    <property type="match status" value="1"/>
</dbReference>
<dbReference type="GO" id="GO:0032993">
    <property type="term" value="C:protein-DNA complex"/>
    <property type="evidence" value="ECO:0007669"/>
    <property type="project" value="TreeGrafter"/>
</dbReference>
<dbReference type="PANTHER" id="PTHR48111:SF36">
    <property type="entry name" value="TRANSCRIPTIONAL REGULATORY PROTEIN CUTR"/>
    <property type="match status" value="1"/>
</dbReference>
<dbReference type="OrthoDB" id="9812490at2"/>
<feature type="domain" description="Response regulatory" evidence="8">
    <location>
        <begin position="2"/>
        <end position="116"/>
    </location>
</feature>
<gene>
    <name evidence="10" type="ORF">DQ384_11880</name>
</gene>
<dbReference type="GO" id="GO:0000156">
    <property type="term" value="F:phosphorelay response regulator activity"/>
    <property type="evidence" value="ECO:0007669"/>
    <property type="project" value="TreeGrafter"/>
</dbReference>
<dbReference type="EMBL" id="QOIL01000005">
    <property type="protein sequence ID" value="RCG31399.1"/>
    <property type="molecule type" value="Genomic_DNA"/>
</dbReference>
<dbReference type="InterPro" id="IPR001867">
    <property type="entry name" value="OmpR/PhoB-type_DNA-bd"/>
</dbReference>
<dbReference type="PANTHER" id="PTHR48111">
    <property type="entry name" value="REGULATOR OF RPOS"/>
    <property type="match status" value="1"/>
</dbReference>